<dbReference type="STRING" id="463040.CAL15_03740"/>
<dbReference type="Proteomes" id="UP000194161">
    <property type="component" value="Chromosome"/>
</dbReference>
<dbReference type="RefSeq" id="WP_086077352.1">
    <property type="nucleotide sequence ID" value="NZ_CP021111.1"/>
</dbReference>
<reference evidence="2 3" key="1">
    <citation type="submission" date="2017-05" db="EMBL/GenBank/DDBJ databases">
        <title>Complete and WGS of Bordetella genogroups.</title>
        <authorList>
            <person name="Spilker T."/>
            <person name="LiPuma J."/>
        </authorList>
    </citation>
    <scope>NUCLEOTIDE SEQUENCE [LARGE SCALE GENOMIC DNA]</scope>
    <source>
        <strain evidence="2 3">AU7206</strain>
    </source>
</reference>
<evidence type="ECO:0008006" key="4">
    <source>
        <dbReference type="Google" id="ProtNLM"/>
    </source>
</evidence>
<name>A0A1W6Z886_9BORD</name>
<gene>
    <name evidence="2" type="ORF">CAL15_03740</name>
</gene>
<feature type="region of interest" description="Disordered" evidence="1">
    <location>
        <begin position="19"/>
        <end position="69"/>
    </location>
</feature>
<keyword evidence="3" id="KW-1185">Reference proteome</keyword>
<dbReference type="OrthoDB" id="8655910at2"/>
<organism evidence="2 3">
    <name type="scientific">Bordetella genomosp. 13</name>
    <dbReference type="NCBI Taxonomy" id="463040"/>
    <lineage>
        <taxon>Bacteria</taxon>
        <taxon>Pseudomonadati</taxon>
        <taxon>Pseudomonadota</taxon>
        <taxon>Betaproteobacteria</taxon>
        <taxon>Burkholderiales</taxon>
        <taxon>Alcaligenaceae</taxon>
        <taxon>Bordetella</taxon>
    </lineage>
</organism>
<sequence length="204" mass="20907">MSIDRRIDLNTSLARNLPDELSQELAQSGSGQRRQAAESDRQAFERALAQPGAQDADEPGKQDAQQAADAIPRPFGLFGAAGLNASGTAAAASASGTPSGLGQDLAEAADRLMVADGSDGRREVRVELKDDVLPGVTVGVYEEGGRVVAAFACASEASREKLCAGAASLAAELAQSLGRPSLVRVTTDDPEDPCLFEAAADAAP</sequence>
<evidence type="ECO:0000256" key="1">
    <source>
        <dbReference type="SAM" id="MobiDB-lite"/>
    </source>
</evidence>
<feature type="compositionally biased region" description="Basic and acidic residues" evidence="1">
    <location>
        <begin position="35"/>
        <end position="44"/>
    </location>
</feature>
<evidence type="ECO:0000313" key="2">
    <source>
        <dbReference type="EMBL" id="ARP93571.1"/>
    </source>
</evidence>
<dbReference type="KEGG" id="bgm:CAL15_03740"/>
<dbReference type="InterPro" id="IPR013390">
    <property type="entry name" value="T3SS_HpaP"/>
</dbReference>
<protein>
    <recommendedName>
        <fullName evidence="4">Flagellar hook-length control protein-like C-terminal domain-containing protein</fullName>
    </recommendedName>
</protein>
<dbReference type="EMBL" id="CP021111">
    <property type="protein sequence ID" value="ARP93571.1"/>
    <property type="molecule type" value="Genomic_DNA"/>
</dbReference>
<accession>A0A1W6Z886</accession>
<feature type="compositionally biased region" description="Polar residues" evidence="1">
    <location>
        <begin position="24"/>
        <end position="33"/>
    </location>
</feature>
<proteinExistence type="predicted"/>
<dbReference type="Pfam" id="PF09483">
    <property type="entry name" value="HpaP"/>
    <property type="match status" value="1"/>
</dbReference>
<dbReference type="AlphaFoldDB" id="A0A1W6Z886"/>
<evidence type="ECO:0000313" key="3">
    <source>
        <dbReference type="Proteomes" id="UP000194161"/>
    </source>
</evidence>